<evidence type="ECO:0000313" key="5">
    <source>
        <dbReference type="EMBL" id="PWR08613.1"/>
    </source>
</evidence>
<keyword evidence="2" id="KW-0285">Flavoprotein</keyword>
<dbReference type="CDD" id="cd00567">
    <property type="entry name" value="ACAD"/>
    <property type="match status" value="1"/>
</dbReference>
<dbReference type="InterPro" id="IPR036250">
    <property type="entry name" value="AcylCo_DH-like_C"/>
</dbReference>
<dbReference type="Gene3D" id="1.20.140.10">
    <property type="entry name" value="Butyryl-CoA Dehydrogenase, subunit A, domain 3"/>
    <property type="match status" value="1"/>
</dbReference>
<dbReference type="InterPro" id="IPR009075">
    <property type="entry name" value="AcylCo_DH/oxidase_C"/>
</dbReference>
<accession>A0A317D785</accession>
<dbReference type="AlphaFoldDB" id="A0A317D785"/>
<dbReference type="Gene3D" id="2.40.110.10">
    <property type="entry name" value="Butyryl-CoA Dehydrogenase, subunit A, domain 2"/>
    <property type="match status" value="1"/>
</dbReference>
<dbReference type="EMBL" id="QGKS01000423">
    <property type="protein sequence ID" value="PWR08613.1"/>
    <property type="molecule type" value="Genomic_DNA"/>
</dbReference>
<evidence type="ECO:0000256" key="3">
    <source>
        <dbReference type="ARBA" id="ARBA00022827"/>
    </source>
</evidence>
<evidence type="ECO:0000259" key="4">
    <source>
        <dbReference type="Pfam" id="PF00441"/>
    </source>
</evidence>
<dbReference type="PANTHER" id="PTHR43884">
    <property type="entry name" value="ACYL-COA DEHYDROGENASE"/>
    <property type="match status" value="1"/>
</dbReference>
<evidence type="ECO:0000313" key="6">
    <source>
        <dbReference type="Proteomes" id="UP000246050"/>
    </source>
</evidence>
<gene>
    <name evidence="5" type="ORF">DKT69_32595</name>
</gene>
<dbReference type="PANTHER" id="PTHR43884:SF19">
    <property type="entry name" value="ACYL-COA DEHYDROGENASE FADE4-RELATED"/>
    <property type="match status" value="1"/>
</dbReference>
<name>A0A317D785_9ACTN</name>
<dbReference type="SUPFAM" id="SSF56645">
    <property type="entry name" value="Acyl-CoA dehydrogenase NM domain-like"/>
    <property type="match status" value="1"/>
</dbReference>
<dbReference type="Pfam" id="PF00441">
    <property type="entry name" value="Acyl-CoA_dh_1"/>
    <property type="match status" value="1"/>
</dbReference>
<dbReference type="RefSeq" id="WP_109805263.1">
    <property type="nucleotide sequence ID" value="NZ_QGKS01000423.1"/>
</dbReference>
<comment type="similarity">
    <text evidence="1">Belongs to the acyl-CoA dehydrogenase family.</text>
</comment>
<dbReference type="InterPro" id="IPR009100">
    <property type="entry name" value="AcylCoA_DH/oxidase_NM_dom_sf"/>
</dbReference>
<dbReference type="GO" id="GO:0005886">
    <property type="term" value="C:plasma membrane"/>
    <property type="evidence" value="ECO:0007669"/>
    <property type="project" value="TreeGrafter"/>
</dbReference>
<comment type="caution">
    <text evidence="5">The sequence shown here is derived from an EMBL/GenBank/DDBJ whole genome shotgun (WGS) entry which is preliminary data.</text>
</comment>
<organism evidence="5 6">
    <name type="scientific">Micromonospora sicca</name>
    <dbReference type="NCBI Taxonomy" id="2202420"/>
    <lineage>
        <taxon>Bacteria</taxon>
        <taxon>Bacillati</taxon>
        <taxon>Actinomycetota</taxon>
        <taxon>Actinomycetes</taxon>
        <taxon>Micromonosporales</taxon>
        <taxon>Micromonosporaceae</taxon>
        <taxon>Micromonospora</taxon>
    </lineage>
</organism>
<dbReference type="InterPro" id="IPR046373">
    <property type="entry name" value="Acyl-CoA_Oxase/DH_mid-dom_sf"/>
</dbReference>
<keyword evidence="3" id="KW-0274">FAD</keyword>
<sequence>MTDPLLLNPHSYDPTHLDEPSRRLLRATVDWFESRGKRALVDGYNRRDWYGDFLDFAAKEGLFATFLTPAADGDGHPDKRWDTARNAALSEILGFYGLGYWYTWQVTVLGLGPVWQSGNAAARARAAQLLDEGHVMAFGLSERPHGADIYSTDMVLTPDGAGGFRATGGKYYIGNGNVAGLVSVFGRRADVEGPDGYVFFAADSRPPAYRLVRNVVNAQMYVSEFRLDDYPVRAEDLLHTGRAAFDAALNTVNVGKFNLCTASIGICEHAMYEAVTHAHNRVLYGRPVTDFPHVRRELTDAYARLVAMKLFSDRAVDYFRSAGPDDRRYLLFNPMTKMKVTTEGEKVIDLLWDVIAAKGFEADTYFDKAARDIRGLPKLEGTVHVNLALILKFMANYLFQPAEFPPVPTRHDPTDDEFLFRQGPARGLGAIRFHDWRAAYDAHAAVPNVARFREQADGLCALLAAHAPDEAQQRDLDFLLALGQLFALVVYGHLILEQAELTGLDGDVLDEIFDLLVRDFSAHATELHGKAATTEEQAAWALAHVRRPVRDAERTARVWQRVAALAGTYEMRP</sequence>
<proteinExistence type="inferred from homology"/>
<dbReference type="SUPFAM" id="SSF47203">
    <property type="entry name" value="Acyl-CoA dehydrogenase C-terminal domain-like"/>
    <property type="match status" value="1"/>
</dbReference>
<dbReference type="OrthoDB" id="5427839at2"/>
<feature type="domain" description="Acyl-CoA dehydrogenase/oxidase C-terminal" evidence="4">
    <location>
        <begin position="245"/>
        <end position="393"/>
    </location>
</feature>
<protein>
    <submittedName>
        <fullName evidence="5">Acyl-CoA dehydrogenase</fullName>
    </submittedName>
</protein>
<evidence type="ECO:0000256" key="1">
    <source>
        <dbReference type="ARBA" id="ARBA00009347"/>
    </source>
</evidence>
<dbReference type="Proteomes" id="UP000246050">
    <property type="component" value="Unassembled WGS sequence"/>
</dbReference>
<dbReference type="GO" id="GO:0003995">
    <property type="term" value="F:acyl-CoA dehydrogenase activity"/>
    <property type="evidence" value="ECO:0007669"/>
    <property type="project" value="TreeGrafter"/>
</dbReference>
<evidence type="ECO:0000256" key="2">
    <source>
        <dbReference type="ARBA" id="ARBA00022630"/>
    </source>
</evidence>
<reference evidence="5 6" key="1">
    <citation type="submission" date="2018-05" db="EMBL/GenBank/DDBJ databases">
        <title>Micromonosporas from Atacama Desert.</title>
        <authorList>
            <person name="Carro L."/>
            <person name="Golinska P."/>
            <person name="Klenk H.-P."/>
            <person name="Goodfellow M."/>
        </authorList>
    </citation>
    <scope>NUCLEOTIDE SEQUENCE [LARGE SCALE GENOMIC DNA]</scope>
    <source>
        <strain evidence="5 6">4G51</strain>
    </source>
</reference>